<organism evidence="3 4">
    <name type="scientific">Sphaeroforma arctica JP610</name>
    <dbReference type="NCBI Taxonomy" id="667725"/>
    <lineage>
        <taxon>Eukaryota</taxon>
        <taxon>Ichthyosporea</taxon>
        <taxon>Ichthyophonida</taxon>
        <taxon>Sphaeroforma</taxon>
    </lineage>
</organism>
<protein>
    <recommendedName>
        <fullName evidence="5">Nudix hydrolase domain-containing protein</fullName>
    </recommendedName>
</protein>
<dbReference type="RefSeq" id="XP_014160275.1">
    <property type="nucleotide sequence ID" value="XM_014304800.1"/>
</dbReference>
<dbReference type="PANTHER" id="PTHR43046:SF13">
    <property type="entry name" value="NUDIX HYDROLASE DOMAIN-CONTAINING PROTEIN"/>
    <property type="match status" value="1"/>
</dbReference>
<evidence type="ECO:0000313" key="3">
    <source>
        <dbReference type="EMBL" id="KNC86373.1"/>
    </source>
</evidence>
<name>A0A0L0GDN3_9EUKA</name>
<dbReference type="OrthoDB" id="447842at2759"/>
<keyword evidence="2" id="KW-0378">Hydrolase</keyword>
<dbReference type="AlphaFoldDB" id="A0A0L0GDN3"/>
<evidence type="ECO:0000256" key="1">
    <source>
        <dbReference type="ARBA" id="ARBA00001946"/>
    </source>
</evidence>
<dbReference type="EMBL" id="KQ241654">
    <property type="protein sequence ID" value="KNC86373.1"/>
    <property type="molecule type" value="Genomic_DNA"/>
</dbReference>
<dbReference type="SUPFAM" id="SSF55811">
    <property type="entry name" value="Nudix"/>
    <property type="match status" value="1"/>
</dbReference>
<evidence type="ECO:0000256" key="2">
    <source>
        <dbReference type="ARBA" id="ARBA00022801"/>
    </source>
</evidence>
<proteinExistence type="predicted"/>
<comment type="cofactor">
    <cofactor evidence="1">
        <name>Mg(2+)</name>
        <dbReference type="ChEBI" id="CHEBI:18420"/>
    </cofactor>
</comment>
<dbReference type="eggNOG" id="ENOG502S1U3">
    <property type="taxonomic scope" value="Eukaryota"/>
</dbReference>
<sequence>MISDSMDAKQGLNREELNNDLGILPHFQVGEYTPHHTFVDDHSYALMLDNMVKACTDILLITPENKLLLGKRNVQPQPDFWMGGGRMKPGESPGKSGARLMKCEFGLDIHHARFEHVCAATLVWDRREQLPATNGTADVQVILALHLSVKEMENVVLSGTEYDESKVVALSEVSEGPEDMYSPILVHAVRSYVANGILREVKQLVGKTDTATDEVSPKRSKVGIEKLMQRYFELKSMPSGTSAYKLKDKRVPDYCAAVTTEF</sequence>
<dbReference type="PANTHER" id="PTHR43046">
    <property type="entry name" value="GDP-MANNOSE MANNOSYL HYDROLASE"/>
    <property type="match status" value="1"/>
</dbReference>
<accession>A0A0L0GDN3</accession>
<dbReference type="GO" id="GO:0016787">
    <property type="term" value="F:hydrolase activity"/>
    <property type="evidence" value="ECO:0007669"/>
    <property type="project" value="UniProtKB-KW"/>
</dbReference>
<dbReference type="InterPro" id="IPR015797">
    <property type="entry name" value="NUDIX_hydrolase-like_dom_sf"/>
</dbReference>
<evidence type="ECO:0008006" key="5">
    <source>
        <dbReference type="Google" id="ProtNLM"/>
    </source>
</evidence>
<dbReference type="Gene3D" id="3.90.79.10">
    <property type="entry name" value="Nucleoside Triphosphate Pyrophosphohydrolase"/>
    <property type="match status" value="1"/>
</dbReference>
<evidence type="ECO:0000313" key="4">
    <source>
        <dbReference type="Proteomes" id="UP000054560"/>
    </source>
</evidence>
<reference evidence="3 4" key="1">
    <citation type="submission" date="2011-02" db="EMBL/GenBank/DDBJ databases">
        <title>The Genome Sequence of Sphaeroforma arctica JP610.</title>
        <authorList>
            <consortium name="The Broad Institute Genome Sequencing Platform"/>
            <person name="Russ C."/>
            <person name="Cuomo C."/>
            <person name="Young S.K."/>
            <person name="Zeng Q."/>
            <person name="Gargeya S."/>
            <person name="Alvarado L."/>
            <person name="Berlin A."/>
            <person name="Chapman S.B."/>
            <person name="Chen Z."/>
            <person name="Freedman E."/>
            <person name="Gellesch M."/>
            <person name="Goldberg J."/>
            <person name="Griggs A."/>
            <person name="Gujja S."/>
            <person name="Heilman E."/>
            <person name="Heiman D."/>
            <person name="Howarth C."/>
            <person name="Mehta T."/>
            <person name="Neiman D."/>
            <person name="Pearson M."/>
            <person name="Roberts A."/>
            <person name="Saif S."/>
            <person name="Shea T."/>
            <person name="Shenoy N."/>
            <person name="Sisk P."/>
            <person name="Stolte C."/>
            <person name="Sykes S."/>
            <person name="White J."/>
            <person name="Yandava C."/>
            <person name="Burger G."/>
            <person name="Gray M.W."/>
            <person name="Holland P.W.H."/>
            <person name="King N."/>
            <person name="Lang F.B.F."/>
            <person name="Roger A.J."/>
            <person name="Ruiz-Trillo I."/>
            <person name="Haas B."/>
            <person name="Nusbaum C."/>
            <person name="Birren B."/>
        </authorList>
    </citation>
    <scope>NUCLEOTIDE SEQUENCE [LARGE SCALE GENOMIC DNA]</scope>
    <source>
        <strain evidence="3 4">JP610</strain>
    </source>
</reference>
<gene>
    <name evidence="3" type="ORF">SARC_01469</name>
</gene>
<dbReference type="GeneID" id="25901973"/>
<keyword evidence="4" id="KW-1185">Reference proteome</keyword>
<dbReference type="Proteomes" id="UP000054560">
    <property type="component" value="Unassembled WGS sequence"/>
</dbReference>